<dbReference type="Pfam" id="PF13342">
    <property type="entry name" value="Toprim_Crpt"/>
    <property type="match status" value="1"/>
</dbReference>
<protein>
    <submittedName>
        <fullName evidence="1">Uncharacterized protein</fullName>
    </submittedName>
</protein>
<dbReference type="RefSeq" id="WP_137024636.1">
    <property type="nucleotide sequence ID" value="NZ_SZNT01000587.1"/>
</dbReference>
<proteinExistence type="predicted"/>
<reference evidence="1 2" key="1">
    <citation type="journal article" date="2019" name="Environ. Microbiol.">
        <title>An active ?-lactamase is a part of an orchestrated cell wall stress resistance network of Bacillus subtilis and related rhizosphere species.</title>
        <authorList>
            <person name="Bucher T."/>
            <person name="Keren-Paz A."/>
            <person name="Hausser J."/>
            <person name="Olender T."/>
            <person name="Cytryn E."/>
            <person name="Kolodkin-Gal I."/>
        </authorList>
    </citation>
    <scope>NUCLEOTIDE SEQUENCE [LARGE SCALE GENOMIC DNA]</scope>
    <source>
        <strain evidence="1 2">I4</strain>
    </source>
</reference>
<dbReference type="Proteomes" id="UP000309170">
    <property type="component" value="Unassembled WGS sequence"/>
</dbReference>
<organism evidence="1 2">
    <name type="scientific">Peribacillus simplex</name>
    <dbReference type="NCBI Taxonomy" id="1478"/>
    <lineage>
        <taxon>Bacteria</taxon>
        <taxon>Bacillati</taxon>
        <taxon>Bacillota</taxon>
        <taxon>Bacilli</taxon>
        <taxon>Bacillales</taxon>
        <taxon>Bacillaceae</taxon>
        <taxon>Peribacillus</taxon>
    </lineage>
</organism>
<accession>A0A9X8ZCW0</accession>
<sequence>MLGKKGTEKHVKDLCTKKKTSVIKGMKPKTKEKKPFDASLVLKDDGSIEFAKKNIC</sequence>
<evidence type="ECO:0000313" key="2">
    <source>
        <dbReference type="Proteomes" id="UP000309170"/>
    </source>
</evidence>
<dbReference type="AlphaFoldDB" id="A0A9X8ZCW0"/>
<comment type="caution">
    <text evidence="1">The sequence shown here is derived from an EMBL/GenBank/DDBJ whole genome shotgun (WGS) entry which is preliminary data.</text>
</comment>
<name>A0A9X8ZCW0_9BACI</name>
<dbReference type="EMBL" id="SZNT01000587">
    <property type="protein sequence ID" value="TKH05455.1"/>
    <property type="molecule type" value="Genomic_DNA"/>
</dbReference>
<evidence type="ECO:0000313" key="1">
    <source>
        <dbReference type="EMBL" id="TKH05455.1"/>
    </source>
</evidence>
<gene>
    <name evidence="1" type="ORF">FC678_24175</name>
</gene>
<dbReference type="InterPro" id="IPR025589">
    <property type="entry name" value="Toprim_C_rpt"/>
</dbReference>